<evidence type="ECO:0000313" key="1">
    <source>
        <dbReference type="EnsemblMetazoa" id="SMAR011073-PA"/>
    </source>
</evidence>
<sequence>KKGETEKHIIYSICEYYDNIGNDAKRVECVGCFNDIYGENEVPSDKLKECVLKLPERFKKCADAGNVYEAFKQEILKWRQEQRVLFATQHKDILSFKELETLSQVASSFFMAHHMVADLPTKQVELVIKPVYKCLEPGIDMTQFDNEVMNEQDVENELKNDEATMLKKGSNVVKRQATEEDVSIRTRVKNMYRRLFRYYVCSINRIGEDKEASSIVKEFMQKYEGIVPAKVARDACKW</sequence>
<reference evidence="2" key="1">
    <citation type="submission" date="2011-05" db="EMBL/GenBank/DDBJ databases">
        <authorList>
            <person name="Richards S.R."/>
            <person name="Qu J."/>
            <person name="Jiang H."/>
            <person name="Jhangiani S.N."/>
            <person name="Agravi P."/>
            <person name="Goodspeed R."/>
            <person name="Gross S."/>
            <person name="Mandapat C."/>
            <person name="Jackson L."/>
            <person name="Mathew T."/>
            <person name="Pu L."/>
            <person name="Thornton R."/>
            <person name="Saada N."/>
            <person name="Wilczek-Boney K.B."/>
            <person name="Lee S."/>
            <person name="Kovar C."/>
            <person name="Wu Y."/>
            <person name="Scherer S.E."/>
            <person name="Worley K.C."/>
            <person name="Muzny D.M."/>
            <person name="Gibbs R."/>
        </authorList>
    </citation>
    <scope>NUCLEOTIDE SEQUENCE</scope>
    <source>
        <strain evidence="2">Brora</strain>
    </source>
</reference>
<organism evidence="1 2">
    <name type="scientific">Strigamia maritima</name>
    <name type="common">European centipede</name>
    <name type="synonym">Geophilus maritimus</name>
    <dbReference type="NCBI Taxonomy" id="126957"/>
    <lineage>
        <taxon>Eukaryota</taxon>
        <taxon>Metazoa</taxon>
        <taxon>Ecdysozoa</taxon>
        <taxon>Arthropoda</taxon>
        <taxon>Myriapoda</taxon>
        <taxon>Chilopoda</taxon>
        <taxon>Pleurostigmophora</taxon>
        <taxon>Geophilomorpha</taxon>
        <taxon>Linotaeniidae</taxon>
        <taxon>Strigamia</taxon>
    </lineage>
</organism>
<protein>
    <submittedName>
        <fullName evidence="1">Uncharacterized protein</fullName>
    </submittedName>
</protein>
<accession>T1JBD3</accession>
<keyword evidence="2" id="KW-1185">Reference proteome</keyword>
<name>T1JBD3_STRMM</name>
<dbReference type="EnsemblMetazoa" id="SMAR011073-RA">
    <property type="protein sequence ID" value="SMAR011073-PA"/>
    <property type="gene ID" value="SMAR011073"/>
</dbReference>
<dbReference type="Proteomes" id="UP000014500">
    <property type="component" value="Unassembled WGS sequence"/>
</dbReference>
<reference evidence="1" key="2">
    <citation type="submission" date="2015-02" db="UniProtKB">
        <authorList>
            <consortium name="EnsemblMetazoa"/>
        </authorList>
    </citation>
    <scope>IDENTIFICATION</scope>
</reference>
<dbReference type="PhylomeDB" id="T1JBD3"/>
<dbReference type="HOGENOM" id="CLU_1212445_0_0_1"/>
<evidence type="ECO:0000313" key="2">
    <source>
        <dbReference type="Proteomes" id="UP000014500"/>
    </source>
</evidence>
<proteinExistence type="predicted"/>
<dbReference type="EMBL" id="JH432010">
    <property type="status" value="NOT_ANNOTATED_CDS"/>
    <property type="molecule type" value="Genomic_DNA"/>
</dbReference>
<dbReference type="AlphaFoldDB" id="T1JBD3"/>